<reference evidence="1" key="1">
    <citation type="submission" date="2019-11" db="EMBL/GenBank/DDBJ databases">
        <title>Nori genome reveals adaptations in red seaweeds to the harsh intertidal environment.</title>
        <authorList>
            <person name="Wang D."/>
            <person name="Mao Y."/>
        </authorList>
    </citation>
    <scope>NUCLEOTIDE SEQUENCE</scope>
    <source>
        <tissue evidence="1">Gametophyte</tissue>
    </source>
</reference>
<sequence>MEAAERLFATVLQREGDRPWMDAALACALVDAGVPTCSIWDLWTLVLAQAESGKTRRLLHGEPHAEPPVVAVVAWAHDILGDLGDWVREIAAGALAALRARAAAAREDPDAACTTDRQAAVGYHVGIYLVVRVPGPGIYGEQVVRCMPATTGIFKRIHELCCCQAHFGFDKLLQEEEARQARTWRCVPALDCSGDALGIAQLSAVAYALEDVLYNARAPLSDLKNAVRPRMRTALQASSAVRAHWVDLCGALERFLLMFGDVIVPVLYHDEAFGPSRSFGAAVNRLRTSPSHFLQDEAEEFKLNAWRLDWRLSLAAGVERLAHQRQRGIAAEAIAFVREHKRAPSRRAASSREEVALYCRLFRDKANLPPISEWGLKKLDAAWMEATGAPSFPLHIVWYRGVRPERAAE</sequence>
<dbReference type="EMBL" id="CM020619">
    <property type="protein sequence ID" value="KAK1865455.1"/>
    <property type="molecule type" value="Genomic_DNA"/>
</dbReference>
<gene>
    <name evidence="1" type="ORF">I4F81_007986</name>
</gene>
<name>A0ACC3C5H6_PYRYE</name>
<evidence type="ECO:0000313" key="2">
    <source>
        <dbReference type="Proteomes" id="UP000798662"/>
    </source>
</evidence>
<proteinExistence type="predicted"/>
<dbReference type="Proteomes" id="UP000798662">
    <property type="component" value="Chromosome 2"/>
</dbReference>
<organism evidence="1 2">
    <name type="scientific">Pyropia yezoensis</name>
    <name type="common">Susabi-nori</name>
    <name type="synonym">Porphyra yezoensis</name>
    <dbReference type="NCBI Taxonomy" id="2788"/>
    <lineage>
        <taxon>Eukaryota</taxon>
        <taxon>Rhodophyta</taxon>
        <taxon>Bangiophyceae</taxon>
        <taxon>Bangiales</taxon>
        <taxon>Bangiaceae</taxon>
        <taxon>Pyropia</taxon>
    </lineage>
</organism>
<protein>
    <submittedName>
        <fullName evidence="1">Uncharacterized protein</fullName>
    </submittedName>
</protein>
<accession>A0ACC3C5H6</accession>
<keyword evidence="2" id="KW-1185">Reference proteome</keyword>
<evidence type="ECO:0000313" key="1">
    <source>
        <dbReference type="EMBL" id="KAK1865455.1"/>
    </source>
</evidence>
<comment type="caution">
    <text evidence="1">The sequence shown here is derived from an EMBL/GenBank/DDBJ whole genome shotgun (WGS) entry which is preliminary data.</text>
</comment>